<dbReference type="Gene3D" id="1.20.58.70">
    <property type="match status" value="1"/>
</dbReference>
<proteinExistence type="inferred from homology"/>
<dbReference type="GO" id="GO:0048278">
    <property type="term" value="P:vesicle docking"/>
    <property type="evidence" value="ECO:0007669"/>
    <property type="project" value="TreeGrafter"/>
</dbReference>
<protein>
    <recommendedName>
        <fullName evidence="5">t-SNARE coiled-coil homology domain-containing protein</fullName>
    </recommendedName>
</protein>
<gene>
    <name evidence="6" type="ORF">HPP92_025308</name>
</gene>
<dbReference type="EMBL" id="JADCNL010000014">
    <property type="protein sequence ID" value="KAG0452644.1"/>
    <property type="molecule type" value="Genomic_DNA"/>
</dbReference>
<dbReference type="SUPFAM" id="SSF47661">
    <property type="entry name" value="t-snare proteins"/>
    <property type="match status" value="1"/>
</dbReference>
<evidence type="ECO:0000259" key="5">
    <source>
        <dbReference type="PROSITE" id="PS50192"/>
    </source>
</evidence>
<sequence length="257" mass="28524">MSFQDLQRESKPLIGDADPVRSAVASGIFQLNTAVSAFRRLVDAIGSSSDTPDLRVKLRDARSRIGQLVKETSGSSGISAPARKATEIKLARDFQAVLADFQKVQKLAEEREKAYAPTAPSRSASLGSTEEERDETKQENRRFMLEHKRQALISLDNEISFNEAMIEERDQGIKDIQYDIGQINEVYKDLAVLISNQQPNLDDIGKYIESTSASAAQGKAFALKSSRSSRWRSSLCFWVLIILVLVALIILAAMIIF</sequence>
<evidence type="ECO:0000313" key="7">
    <source>
        <dbReference type="Proteomes" id="UP000636800"/>
    </source>
</evidence>
<comment type="similarity">
    <text evidence="1">Belongs to the syntaxin family.</text>
</comment>
<organism evidence="6 7">
    <name type="scientific">Vanilla planifolia</name>
    <name type="common">Vanilla</name>
    <dbReference type="NCBI Taxonomy" id="51239"/>
    <lineage>
        <taxon>Eukaryota</taxon>
        <taxon>Viridiplantae</taxon>
        <taxon>Streptophyta</taxon>
        <taxon>Embryophyta</taxon>
        <taxon>Tracheophyta</taxon>
        <taxon>Spermatophyta</taxon>
        <taxon>Magnoliopsida</taxon>
        <taxon>Liliopsida</taxon>
        <taxon>Asparagales</taxon>
        <taxon>Orchidaceae</taxon>
        <taxon>Vanilloideae</taxon>
        <taxon>Vanilleae</taxon>
        <taxon>Vanilla</taxon>
    </lineage>
</organism>
<dbReference type="InterPro" id="IPR045242">
    <property type="entry name" value="Syntaxin"/>
</dbReference>
<dbReference type="InterPro" id="IPR000727">
    <property type="entry name" value="T_SNARE_dom"/>
</dbReference>
<dbReference type="GO" id="GO:0031201">
    <property type="term" value="C:SNARE complex"/>
    <property type="evidence" value="ECO:0007669"/>
    <property type="project" value="TreeGrafter"/>
</dbReference>
<keyword evidence="4" id="KW-0472">Membrane</keyword>
<dbReference type="GO" id="GO:0000149">
    <property type="term" value="F:SNARE binding"/>
    <property type="evidence" value="ECO:0007669"/>
    <property type="project" value="TreeGrafter"/>
</dbReference>
<dbReference type="OrthoDB" id="6764281at2759"/>
<dbReference type="CDD" id="cd15840">
    <property type="entry name" value="SNARE_Qa"/>
    <property type="match status" value="1"/>
</dbReference>
<keyword evidence="2" id="KW-0653">Protein transport</keyword>
<dbReference type="Pfam" id="PF14523">
    <property type="entry name" value="Syntaxin_2"/>
    <property type="match status" value="1"/>
</dbReference>
<dbReference type="InterPro" id="IPR006011">
    <property type="entry name" value="Syntaxin_N"/>
</dbReference>
<dbReference type="InterPro" id="IPR010989">
    <property type="entry name" value="SNARE"/>
</dbReference>
<keyword evidence="4" id="KW-1133">Transmembrane helix</keyword>
<feature type="domain" description="T-SNARE coiled-coil homology" evidence="5">
    <location>
        <begin position="163"/>
        <end position="225"/>
    </location>
</feature>
<dbReference type="Proteomes" id="UP000636800">
    <property type="component" value="Unassembled WGS sequence"/>
</dbReference>
<keyword evidence="2" id="KW-0813">Transport</keyword>
<dbReference type="PANTHER" id="PTHR19957">
    <property type="entry name" value="SYNTAXIN"/>
    <property type="match status" value="1"/>
</dbReference>
<dbReference type="GO" id="GO:0006906">
    <property type="term" value="P:vesicle fusion"/>
    <property type="evidence" value="ECO:0007669"/>
    <property type="project" value="TreeGrafter"/>
</dbReference>
<evidence type="ECO:0000256" key="4">
    <source>
        <dbReference type="SAM" id="Phobius"/>
    </source>
</evidence>
<dbReference type="Gene3D" id="1.20.5.110">
    <property type="match status" value="1"/>
</dbReference>
<evidence type="ECO:0000256" key="3">
    <source>
        <dbReference type="SAM" id="MobiDB-lite"/>
    </source>
</evidence>
<dbReference type="SMART" id="SM00503">
    <property type="entry name" value="SynN"/>
    <property type="match status" value="1"/>
</dbReference>
<feature type="region of interest" description="Disordered" evidence="3">
    <location>
        <begin position="111"/>
        <end position="141"/>
    </location>
</feature>
<name>A0A835PGF0_VANPL</name>
<keyword evidence="7" id="KW-1185">Reference proteome</keyword>
<evidence type="ECO:0000256" key="2">
    <source>
        <dbReference type="ARBA" id="ARBA00022927"/>
    </source>
</evidence>
<dbReference type="PANTHER" id="PTHR19957:SF267">
    <property type="entry name" value="SYNTAXIN-22-LIKE"/>
    <property type="match status" value="1"/>
</dbReference>
<reference evidence="6 7" key="1">
    <citation type="journal article" date="2020" name="Nat. Food">
        <title>A phased Vanilla planifolia genome enables genetic improvement of flavour and production.</title>
        <authorList>
            <person name="Hasing T."/>
            <person name="Tang H."/>
            <person name="Brym M."/>
            <person name="Khazi F."/>
            <person name="Huang T."/>
            <person name="Chambers A.H."/>
        </authorList>
    </citation>
    <scope>NUCLEOTIDE SEQUENCE [LARGE SCALE GENOMIC DNA]</scope>
    <source>
        <tissue evidence="6">Leaf</tissue>
    </source>
</reference>
<accession>A0A835PGF0</accession>
<evidence type="ECO:0000313" key="6">
    <source>
        <dbReference type="EMBL" id="KAG0452644.1"/>
    </source>
</evidence>
<dbReference type="PROSITE" id="PS50192">
    <property type="entry name" value="T_SNARE"/>
    <property type="match status" value="1"/>
</dbReference>
<feature type="transmembrane region" description="Helical" evidence="4">
    <location>
        <begin position="235"/>
        <end position="256"/>
    </location>
</feature>
<dbReference type="GO" id="GO:0012505">
    <property type="term" value="C:endomembrane system"/>
    <property type="evidence" value="ECO:0007669"/>
    <property type="project" value="TreeGrafter"/>
</dbReference>
<comment type="caution">
    <text evidence="6">The sequence shown here is derived from an EMBL/GenBank/DDBJ whole genome shotgun (WGS) entry which is preliminary data.</text>
</comment>
<evidence type="ECO:0000256" key="1">
    <source>
        <dbReference type="ARBA" id="ARBA00009063"/>
    </source>
</evidence>
<dbReference type="AlphaFoldDB" id="A0A835PGF0"/>
<keyword evidence="4" id="KW-0812">Transmembrane</keyword>
<dbReference type="GO" id="GO:0006886">
    <property type="term" value="P:intracellular protein transport"/>
    <property type="evidence" value="ECO:0007669"/>
    <property type="project" value="TreeGrafter"/>
</dbReference>
<dbReference type="GO" id="GO:0005484">
    <property type="term" value="F:SNAP receptor activity"/>
    <property type="evidence" value="ECO:0007669"/>
    <property type="project" value="TreeGrafter"/>
</dbReference>
<dbReference type="SMART" id="SM00397">
    <property type="entry name" value="t_SNARE"/>
    <property type="match status" value="1"/>
</dbReference>